<keyword evidence="4 6" id="KW-1133">Transmembrane helix</keyword>
<evidence type="ECO:0000256" key="2">
    <source>
        <dbReference type="ARBA" id="ARBA00009773"/>
    </source>
</evidence>
<dbReference type="Pfam" id="PF01594">
    <property type="entry name" value="AI-2E_transport"/>
    <property type="match status" value="1"/>
</dbReference>
<accession>A0ABW4HQ25</accession>
<name>A0ABW4HQ25_9BACI</name>
<reference evidence="8" key="1">
    <citation type="journal article" date="2019" name="Int. J. Syst. Evol. Microbiol.">
        <title>The Global Catalogue of Microorganisms (GCM) 10K type strain sequencing project: providing services to taxonomists for standard genome sequencing and annotation.</title>
        <authorList>
            <consortium name="The Broad Institute Genomics Platform"/>
            <consortium name="The Broad Institute Genome Sequencing Center for Infectious Disease"/>
            <person name="Wu L."/>
            <person name="Ma J."/>
        </authorList>
    </citation>
    <scope>NUCLEOTIDE SEQUENCE [LARGE SCALE GENOMIC DNA]</scope>
    <source>
        <strain evidence="8">CGMCC 1.12376</strain>
    </source>
</reference>
<evidence type="ECO:0000256" key="5">
    <source>
        <dbReference type="ARBA" id="ARBA00023136"/>
    </source>
</evidence>
<feature type="transmembrane region" description="Helical" evidence="6">
    <location>
        <begin position="79"/>
        <end position="104"/>
    </location>
</feature>
<dbReference type="PANTHER" id="PTHR21716:SF69">
    <property type="entry name" value="TRANSPORT PROTEIN YUBA-RELATED"/>
    <property type="match status" value="1"/>
</dbReference>
<comment type="caution">
    <text evidence="7">The sequence shown here is derived from an EMBL/GenBank/DDBJ whole genome shotgun (WGS) entry which is preliminary data.</text>
</comment>
<feature type="transmembrane region" description="Helical" evidence="6">
    <location>
        <begin position="39"/>
        <end position="67"/>
    </location>
</feature>
<comment type="subcellular location">
    <subcellularLocation>
        <location evidence="1">Membrane</location>
        <topology evidence="1">Multi-pass membrane protein</topology>
    </subcellularLocation>
</comment>
<feature type="transmembrane region" description="Helical" evidence="6">
    <location>
        <begin position="16"/>
        <end position="33"/>
    </location>
</feature>
<gene>
    <name evidence="7" type="ORF">ACFSBH_05780</name>
</gene>
<dbReference type="RefSeq" id="WP_251513422.1">
    <property type="nucleotide sequence ID" value="NZ_JAMBON010000011.1"/>
</dbReference>
<dbReference type="InterPro" id="IPR002549">
    <property type="entry name" value="AI-2E-like"/>
</dbReference>
<keyword evidence="8" id="KW-1185">Reference proteome</keyword>
<comment type="similarity">
    <text evidence="2">Belongs to the autoinducer-2 exporter (AI-2E) (TC 2.A.86) family.</text>
</comment>
<evidence type="ECO:0000313" key="7">
    <source>
        <dbReference type="EMBL" id="MFD1607157.1"/>
    </source>
</evidence>
<evidence type="ECO:0000256" key="4">
    <source>
        <dbReference type="ARBA" id="ARBA00022989"/>
    </source>
</evidence>
<feature type="transmembrane region" description="Helical" evidence="6">
    <location>
        <begin position="234"/>
        <end position="251"/>
    </location>
</feature>
<feature type="transmembrane region" description="Helical" evidence="6">
    <location>
        <begin position="286"/>
        <end position="306"/>
    </location>
</feature>
<dbReference type="Proteomes" id="UP001597221">
    <property type="component" value="Unassembled WGS sequence"/>
</dbReference>
<evidence type="ECO:0000256" key="1">
    <source>
        <dbReference type="ARBA" id="ARBA00004141"/>
    </source>
</evidence>
<keyword evidence="3 6" id="KW-0812">Transmembrane</keyword>
<proteinExistence type="inferred from homology"/>
<evidence type="ECO:0000256" key="6">
    <source>
        <dbReference type="SAM" id="Phobius"/>
    </source>
</evidence>
<feature type="transmembrane region" description="Helical" evidence="6">
    <location>
        <begin position="257"/>
        <end position="279"/>
    </location>
</feature>
<protein>
    <submittedName>
        <fullName evidence="7">AI-2E family transporter</fullName>
    </submittedName>
</protein>
<evidence type="ECO:0000256" key="3">
    <source>
        <dbReference type="ARBA" id="ARBA00022692"/>
    </source>
</evidence>
<organism evidence="7 8">
    <name type="scientific">Oceanobacillus luteolus</name>
    <dbReference type="NCBI Taxonomy" id="1274358"/>
    <lineage>
        <taxon>Bacteria</taxon>
        <taxon>Bacillati</taxon>
        <taxon>Bacillota</taxon>
        <taxon>Bacilli</taxon>
        <taxon>Bacillales</taxon>
        <taxon>Bacillaceae</taxon>
        <taxon>Oceanobacillus</taxon>
    </lineage>
</organism>
<feature type="transmembrane region" description="Helical" evidence="6">
    <location>
        <begin position="171"/>
        <end position="193"/>
    </location>
</feature>
<dbReference type="EMBL" id="JBHUDE010000028">
    <property type="protein sequence ID" value="MFD1607157.1"/>
    <property type="molecule type" value="Genomic_DNA"/>
</dbReference>
<feature type="transmembrane region" description="Helical" evidence="6">
    <location>
        <begin position="326"/>
        <end position="357"/>
    </location>
</feature>
<sequence length="389" mass="43354">MNQTSRFIKFLGGKNLFFLFALLSLIGITIFIYDRVSFVFYPVIVIVSTITPPIILAFIAFYLLNPVVNLLEKIRIKRIWGIIILILAIAGILTGVVLLTAPLIETQIQDLIKNFPNYLAQLGAGITEWVQNSFLAPYYEEGYNWIVDNFSDLPGIIGGYLLNAFESVQNIASTVTNIVVAIVTFPIILFFLLKDGTRFKEYFLTLLPPAFRKDANQILDNMDTQVGSYIQGQIIVASCIGLLLYIGYLIIGMPYALTLAIIAAVTSVVPYLGPMIAILPAIIISIVDSPIMLLKLAIVWMAVQFLEGNFVSPNVMGRTMQVHPLTIIIVLLVAGNLFGIIGVILGIPGYAILKVLVQYLFYKFKQRYNKYFGESHGFYPAVEDETENK</sequence>
<dbReference type="PANTHER" id="PTHR21716">
    <property type="entry name" value="TRANSMEMBRANE PROTEIN"/>
    <property type="match status" value="1"/>
</dbReference>
<evidence type="ECO:0000313" key="8">
    <source>
        <dbReference type="Proteomes" id="UP001597221"/>
    </source>
</evidence>
<keyword evidence="5 6" id="KW-0472">Membrane</keyword>